<dbReference type="GO" id="GO:0008270">
    <property type="term" value="F:zinc ion binding"/>
    <property type="evidence" value="ECO:0007669"/>
    <property type="project" value="InterPro"/>
</dbReference>
<dbReference type="GO" id="GO:0008237">
    <property type="term" value="F:metallopeptidase activity"/>
    <property type="evidence" value="ECO:0007669"/>
    <property type="project" value="InterPro"/>
</dbReference>
<dbReference type="Gene3D" id="1.10.390.10">
    <property type="entry name" value="Neutral Protease Domain 2"/>
    <property type="match status" value="1"/>
</dbReference>
<dbReference type="AlphaFoldDB" id="A0A0S7E8N2"/>
<dbReference type="KEGG" id="mod:AS202_09975"/>
<proteinExistence type="predicted"/>
<organism evidence="1 2">
    <name type="scientific">Myroides odoratimimus</name>
    <dbReference type="NCBI Taxonomy" id="76832"/>
    <lineage>
        <taxon>Bacteria</taxon>
        <taxon>Pseudomonadati</taxon>
        <taxon>Bacteroidota</taxon>
        <taxon>Flavobacteriia</taxon>
        <taxon>Flavobacteriales</taxon>
        <taxon>Flavobacteriaceae</taxon>
        <taxon>Myroides</taxon>
    </lineage>
</organism>
<dbReference type="GeneID" id="66975135"/>
<gene>
    <name evidence="1" type="ORF">AS202_09975</name>
</gene>
<reference evidence="1 2" key="1">
    <citation type="journal article" date="2016" name="J. Zhejiang Univ. Sci. B">
        <title>Antibiotic resistance mechanisms of Myroides sp.</title>
        <authorList>
            <person name="Hu S."/>
            <person name="Yuan S."/>
            <person name="Qu H."/>
            <person name="Jiang T."/>
            <person name="Zhou Y."/>
            <person name="Wang M."/>
            <person name="Ming D."/>
        </authorList>
    </citation>
    <scope>NUCLEOTIDE SEQUENCE [LARGE SCALE GENOMIC DNA]</scope>
    <source>
        <strain evidence="1 2">PR63039</strain>
    </source>
</reference>
<dbReference type="Proteomes" id="UP000069030">
    <property type="component" value="Chromosome"/>
</dbReference>
<sequence>MFGTIFSFEIKRWLKNWVFYLYLVLFFLLGFLSMASAVGVFDVVKVTSSSLMKFNSPYVLANFIEGFNNLLYFLFPSIIGASIYRDFRYEVHHILFSYPFSKREYLAGKFLSSFLVTLFISLTIGIGIFLATLLPWANPNLLGENVLWSYVQVYLLTIIPNMLFFGSIVFVVVTMSRSVYIGFVSMVILLIIQGVLGGLGKDMDNKELVALLDPSGSSALRYYTEYWTVDEINNNNLPIEKWYLLNRGIWLAVSLLFLGGLAKFFTFTQQAFTFSRKSKKSERVTKNNFGGIVRIELPKVSYNFSLGTQWSNIFSFAKGEIKYLAKNKVFMILVGLGVLMMLLVSSSATSLYGTTVYPVTRLMLGIPGSTFQLVIIIITFLGAGLLVHRGKLSRMDLLIDATPTPNYVFFFSKFISLIVVQLFLLLVIMIGGIIVQIHNGYYNFEIGLYFKELIGISWIWYMIWAGLAIAVQTYFRNYLVGFFVLFVFFLFGGQLSKLGIEQRIFFFNKLPGTPYSDMNGFGSNLSRYYIYALYWVMFITSLSGLTLLFWRRGIVNNLKERLYFARKRANKGIVSVIVLFGIGFFSLGGYLYYENTVLNKYTSDKENELLGVEYEKIYKKYENMTLPRIIDIKVDFDLYPAQGDFLAKGQYVLENKNEKAVDSLYVNYVKRYINVITVDGAKEVLNDTVIGIRLYKLTKPLAHGEKLVFKFEVKNKENTAIRSNSSVLENGTFINNGELFPSFGYISRFELSDDEVRKKYGLKPKERMAEQTDKKALQNTYISSDSDWVTFETTVSTSADQIAIAPGYLQKEWTEGDRRYFHYKMDQKMLNFYAYNSARYEVKRDKWNDINIEIYYHKGHEYNIDRMVNGVKKSLAYYEKEFSPYQHKQVRIIEFPSSMGAFGQSFANTIPFSEAIGFIAKVDEEADNKVDYPFAVTSHEVAHQWWGHQVIGANVQGATMLSESLAEYSSLKVLEAEYGKGQMRKFLKEALDRYLGGRSGESKKEKALMYNENQQYIHYQKGSLVFYTMSDYLGDKQLNDVLKGYIKKVAFQDAPYTTASELVADIKEATPDSLKYLVKDMFETITLYDNYIDKAEVKKLDNGKYEVKIKAIVSKYRADDKGEKSYTDATTKAGSDLNTRVYKSDKGVEIKSLPLADYIEIGIFAQEDVKEKSKNSKEKVLYLKKVKVSDIMNDFTIIVDEKPTEVGIDPYNKLIDTRSYDNRKGVN</sequence>
<dbReference type="SUPFAM" id="SSF55486">
    <property type="entry name" value="Metalloproteases ('zincins'), catalytic domain"/>
    <property type="match status" value="1"/>
</dbReference>
<dbReference type="InterPro" id="IPR014782">
    <property type="entry name" value="Peptidase_M1_dom"/>
</dbReference>
<evidence type="ECO:0000313" key="1">
    <source>
        <dbReference type="EMBL" id="ALU26456.1"/>
    </source>
</evidence>
<dbReference type="Pfam" id="PF01433">
    <property type="entry name" value="Peptidase_M1"/>
    <property type="match status" value="1"/>
</dbReference>
<dbReference type="eggNOG" id="COG0308">
    <property type="taxonomic scope" value="Bacteria"/>
</dbReference>
<name>A0A0S7E8N2_9FLAO</name>
<dbReference type="InterPro" id="IPR027268">
    <property type="entry name" value="Peptidase_M4/M1_CTD_sf"/>
</dbReference>
<accession>A0A0S7E8N2</accession>
<evidence type="ECO:0000313" key="2">
    <source>
        <dbReference type="Proteomes" id="UP000069030"/>
    </source>
</evidence>
<dbReference type="EMBL" id="CP013690">
    <property type="protein sequence ID" value="ALU26456.1"/>
    <property type="molecule type" value="Genomic_DNA"/>
</dbReference>
<dbReference type="RefSeq" id="WP_006257010.1">
    <property type="nucleotide sequence ID" value="NZ_BCMQ01000006.1"/>
</dbReference>
<protein>
    <submittedName>
        <fullName evidence="1">Uncharacterized protein</fullName>
    </submittedName>
</protein>
<dbReference type="eggNOG" id="COG1277">
    <property type="taxonomic scope" value="Bacteria"/>
</dbReference>